<keyword evidence="3" id="KW-1185">Reference proteome</keyword>
<dbReference type="RefSeq" id="WP_015247348.1">
    <property type="nucleotide sequence ID" value="NC_019892.1"/>
</dbReference>
<proteinExistence type="predicted"/>
<dbReference type="InterPro" id="IPR000182">
    <property type="entry name" value="GNAT_dom"/>
</dbReference>
<dbReference type="SUPFAM" id="SSF55729">
    <property type="entry name" value="Acyl-CoA N-acyltransferases (Nat)"/>
    <property type="match status" value="1"/>
</dbReference>
<protein>
    <submittedName>
        <fullName evidence="2">Acetyltransferase</fullName>
    </submittedName>
</protein>
<dbReference type="KEGG" id="saci:Sinac_3994"/>
<dbReference type="EMBL" id="CP003364">
    <property type="protein sequence ID" value="AGA28218.1"/>
    <property type="molecule type" value="Genomic_DNA"/>
</dbReference>
<sequence length="138" mass="15305">MPIEIMTRRPETWEVIRLYRAAGLRRATHDPEMIARMITGASLVVSARSDGHLVGLARSITDFCHSCYLADLAVDPCFQKQGIGRSLVLRTKHEVGGTTQLFLLSAATAETFYTRFMELTPETCFQIARTYPAGPQAG</sequence>
<name>L0DHC7_SINAD</name>
<dbReference type="Gene3D" id="3.40.630.30">
    <property type="match status" value="1"/>
</dbReference>
<dbReference type="AlphaFoldDB" id="L0DHC7"/>
<dbReference type="PANTHER" id="PTHR43233:SF1">
    <property type="entry name" value="FAMILY N-ACETYLTRANSFERASE, PUTATIVE (AFU_ORTHOLOGUE AFUA_6G03350)-RELATED"/>
    <property type="match status" value="1"/>
</dbReference>
<reference evidence="2 3" key="1">
    <citation type="submission" date="2012-02" db="EMBL/GenBank/DDBJ databases">
        <title>Complete sequence of chromosome of Singulisphaera acidiphila DSM 18658.</title>
        <authorList>
            <consortium name="US DOE Joint Genome Institute (JGI-PGF)"/>
            <person name="Lucas S."/>
            <person name="Copeland A."/>
            <person name="Lapidus A."/>
            <person name="Glavina del Rio T."/>
            <person name="Dalin E."/>
            <person name="Tice H."/>
            <person name="Bruce D."/>
            <person name="Goodwin L."/>
            <person name="Pitluck S."/>
            <person name="Peters L."/>
            <person name="Ovchinnikova G."/>
            <person name="Chertkov O."/>
            <person name="Kyrpides N."/>
            <person name="Mavromatis K."/>
            <person name="Ivanova N."/>
            <person name="Brettin T."/>
            <person name="Detter J.C."/>
            <person name="Han C."/>
            <person name="Larimer F."/>
            <person name="Land M."/>
            <person name="Hauser L."/>
            <person name="Markowitz V."/>
            <person name="Cheng J.-F."/>
            <person name="Hugenholtz P."/>
            <person name="Woyke T."/>
            <person name="Wu D."/>
            <person name="Tindall B."/>
            <person name="Pomrenke H."/>
            <person name="Brambilla E."/>
            <person name="Klenk H.-P."/>
            <person name="Eisen J.A."/>
        </authorList>
    </citation>
    <scope>NUCLEOTIDE SEQUENCE [LARGE SCALE GENOMIC DNA]</scope>
    <source>
        <strain evidence="3">ATCC BAA-1392 / DSM 18658 / VKM B-2454 / MOB10</strain>
    </source>
</reference>
<dbReference type="HOGENOM" id="CLU_086503_4_0_0"/>
<dbReference type="OrthoDB" id="9775804at2"/>
<dbReference type="GO" id="GO:0016747">
    <property type="term" value="F:acyltransferase activity, transferring groups other than amino-acyl groups"/>
    <property type="evidence" value="ECO:0007669"/>
    <property type="project" value="InterPro"/>
</dbReference>
<dbReference type="CDD" id="cd04301">
    <property type="entry name" value="NAT_SF"/>
    <property type="match status" value="1"/>
</dbReference>
<dbReference type="STRING" id="886293.Sinac_3994"/>
<accession>L0DHC7</accession>
<feature type="domain" description="N-acetyltransferase" evidence="1">
    <location>
        <begin position="3"/>
        <end position="138"/>
    </location>
</feature>
<evidence type="ECO:0000259" key="1">
    <source>
        <dbReference type="PROSITE" id="PS51186"/>
    </source>
</evidence>
<evidence type="ECO:0000313" key="3">
    <source>
        <dbReference type="Proteomes" id="UP000010798"/>
    </source>
</evidence>
<dbReference type="InterPro" id="IPR053144">
    <property type="entry name" value="Acetyltransferase_Butenolide"/>
</dbReference>
<gene>
    <name evidence="2" type="ordered locus">Sinac_3994</name>
</gene>
<dbReference type="InterPro" id="IPR016181">
    <property type="entry name" value="Acyl_CoA_acyltransferase"/>
</dbReference>
<dbReference type="Proteomes" id="UP000010798">
    <property type="component" value="Chromosome"/>
</dbReference>
<dbReference type="Pfam" id="PF13673">
    <property type="entry name" value="Acetyltransf_10"/>
    <property type="match status" value="1"/>
</dbReference>
<dbReference type="eggNOG" id="COG0456">
    <property type="taxonomic scope" value="Bacteria"/>
</dbReference>
<evidence type="ECO:0000313" key="2">
    <source>
        <dbReference type="EMBL" id="AGA28218.1"/>
    </source>
</evidence>
<organism evidence="2 3">
    <name type="scientific">Singulisphaera acidiphila (strain ATCC BAA-1392 / DSM 18658 / VKM B-2454 / MOB10)</name>
    <dbReference type="NCBI Taxonomy" id="886293"/>
    <lineage>
        <taxon>Bacteria</taxon>
        <taxon>Pseudomonadati</taxon>
        <taxon>Planctomycetota</taxon>
        <taxon>Planctomycetia</taxon>
        <taxon>Isosphaerales</taxon>
        <taxon>Isosphaeraceae</taxon>
        <taxon>Singulisphaera</taxon>
    </lineage>
</organism>
<dbReference type="PROSITE" id="PS51186">
    <property type="entry name" value="GNAT"/>
    <property type="match status" value="1"/>
</dbReference>
<dbReference type="PANTHER" id="PTHR43233">
    <property type="entry name" value="FAMILY N-ACETYLTRANSFERASE, PUTATIVE (AFU_ORTHOLOGUE AFUA_6G03350)-RELATED"/>
    <property type="match status" value="1"/>
</dbReference>
<keyword evidence="2" id="KW-0808">Transferase</keyword>